<evidence type="ECO:0000256" key="17">
    <source>
        <dbReference type="ARBA" id="ARBA00023034"/>
    </source>
</evidence>
<dbReference type="GO" id="GO:0034205">
    <property type="term" value="P:amyloid-beta formation"/>
    <property type="evidence" value="ECO:0007669"/>
    <property type="project" value="TreeGrafter"/>
</dbReference>
<feature type="compositionally biased region" description="Polar residues" evidence="22">
    <location>
        <begin position="464"/>
        <end position="481"/>
    </location>
</feature>
<dbReference type="FunFam" id="1.10.472.100:FF:000001">
    <property type="entry name" value="Presenilin"/>
    <property type="match status" value="1"/>
</dbReference>
<feature type="transmembrane region" description="Helical" evidence="21">
    <location>
        <begin position="253"/>
        <end position="271"/>
    </location>
</feature>
<dbReference type="EC" id="3.4.23.-" evidence="21"/>
<dbReference type="GO" id="GO:0045202">
    <property type="term" value="C:synapse"/>
    <property type="evidence" value="ECO:0007669"/>
    <property type="project" value="UniProtKB-SubCell"/>
</dbReference>
<keyword evidence="12 21" id="KW-0256">Endoplasmic reticulum</keyword>
<evidence type="ECO:0000256" key="13">
    <source>
        <dbReference type="ARBA" id="ARBA00022889"/>
    </source>
</evidence>
<name>A0AB34HQL7_ESCRO</name>
<dbReference type="PANTHER" id="PTHR10202">
    <property type="entry name" value="PRESENILIN"/>
    <property type="match status" value="1"/>
</dbReference>
<feature type="compositionally biased region" description="Basic and acidic residues" evidence="22">
    <location>
        <begin position="34"/>
        <end position="48"/>
    </location>
</feature>
<evidence type="ECO:0000256" key="21">
    <source>
        <dbReference type="RuleBase" id="RU361148"/>
    </source>
</evidence>
<evidence type="ECO:0000256" key="8">
    <source>
        <dbReference type="ARBA" id="ARBA00022670"/>
    </source>
</evidence>
<evidence type="ECO:0000256" key="19">
    <source>
        <dbReference type="ARBA" id="ARBA00023273"/>
    </source>
</evidence>
<dbReference type="Proteomes" id="UP001159641">
    <property type="component" value="Unassembled WGS sequence"/>
</dbReference>
<dbReference type="PRINTS" id="PR01073">
    <property type="entry name" value="PRESENILIN1"/>
</dbReference>
<dbReference type="GO" id="GO:0042500">
    <property type="term" value="F:aspartic endopeptidase activity, intramembrane cleaving"/>
    <property type="evidence" value="ECO:0007669"/>
    <property type="project" value="InterPro"/>
</dbReference>
<dbReference type="GO" id="GO:0035556">
    <property type="term" value="P:intracellular signal transduction"/>
    <property type="evidence" value="ECO:0007669"/>
    <property type="project" value="InterPro"/>
</dbReference>
<evidence type="ECO:0000256" key="10">
    <source>
        <dbReference type="ARBA" id="ARBA00022703"/>
    </source>
</evidence>
<reference evidence="23 24" key="1">
    <citation type="submission" date="2022-11" db="EMBL/GenBank/DDBJ databases">
        <title>Whole genome sequence of Eschrichtius robustus ER-17-0199.</title>
        <authorList>
            <person name="Bruniche-Olsen A."/>
            <person name="Black A.N."/>
            <person name="Fields C.J."/>
            <person name="Walden K."/>
            <person name="Dewoody J.A."/>
        </authorList>
    </citation>
    <scope>NUCLEOTIDE SEQUENCE [LARGE SCALE GENOMIC DNA]</scope>
    <source>
        <strain evidence="23">ER-17-0199</strain>
        <tissue evidence="23">Blubber</tissue>
    </source>
</reference>
<evidence type="ECO:0000256" key="15">
    <source>
        <dbReference type="ARBA" id="ARBA00022989"/>
    </source>
</evidence>
<dbReference type="InterPro" id="IPR001108">
    <property type="entry name" value="Peptidase_A22A"/>
</dbReference>
<evidence type="ECO:0000256" key="2">
    <source>
        <dbReference type="ARBA" id="ARBA00004463"/>
    </source>
</evidence>
<comment type="subunit">
    <text evidence="21">Homodimer.</text>
</comment>
<dbReference type="GO" id="GO:0007219">
    <property type="term" value="P:Notch signaling pathway"/>
    <property type="evidence" value="ECO:0007669"/>
    <property type="project" value="UniProtKB-KW"/>
</dbReference>
<dbReference type="GO" id="GO:0005789">
    <property type="term" value="C:endoplasmic reticulum membrane"/>
    <property type="evidence" value="ECO:0007669"/>
    <property type="project" value="UniProtKB-SubCell"/>
</dbReference>
<evidence type="ECO:0000256" key="6">
    <source>
        <dbReference type="ARBA" id="ARBA00022475"/>
    </source>
</evidence>
<sequence length="620" mass="68647">MAPPLGGPVTNDARAGSDDTGEAFWAGPGPGSSKGRDFTSETKQRLLAKEPQLLEAGGGGEERAEGAVATQSKFFVREQQKYRRQGHLHKHSLTVCATSAKIPSTKASHKIVPKGLEWVVDCTYLEAKASHRAKLNITGEKYSSLGDAGGGKPQEALFSVKKYFYTVAPMTELPAPLSYFQNAQMSEDNHLSNTVRSQNDSRERHEHGSERRRHGNSESLSNGRAPGNSQQQVVEQEEEEDEELTLKYGAKHVIMLFVPVTLCMVVVVATIKSVSFYTRKDGQLIYTPFTEDTETVGQRALHSILNAAIMISVIVIMTILLVVLYKYRCYKTMSSREVFKTYNVAMDYITVALLIWNFGVVGMIAIHWKGPLRLQQAYLIMISALMALVFIKYLPEWTAWLILAVISVYDLVAVLCPKGPLRMLVETAQERNETLFPALIYSSTMVWLVNMAEGDPEAQRKVSKNSNYNAQSTESESQDPVTESDDGGFSEEWEAQRDSRLGPHHSTAESRSAVQDLSSSILASEDPEERGVKLGLGDFIFYSVLVGKASATASGDWNTTIACFVAILIGLCLTLLLLAIFKKALPALPISITFGLVFYFATDYLVQPFMDQLAFHQFYI</sequence>
<keyword evidence="10" id="KW-0053">Apoptosis</keyword>
<dbReference type="GO" id="GO:0055074">
    <property type="term" value="P:calcium ion homeostasis"/>
    <property type="evidence" value="ECO:0007669"/>
    <property type="project" value="TreeGrafter"/>
</dbReference>
<dbReference type="GO" id="GO:0007155">
    <property type="term" value="P:cell adhesion"/>
    <property type="evidence" value="ECO:0007669"/>
    <property type="project" value="UniProtKB-KW"/>
</dbReference>
<gene>
    <name evidence="23" type="ORF">J1605_019263</name>
</gene>
<feature type="transmembrane region" description="Helical" evidence="21">
    <location>
        <begin position="348"/>
        <end position="368"/>
    </location>
</feature>
<feature type="transmembrane region" description="Helical" evidence="21">
    <location>
        <begin position="374"/>
        <end position="391"/>
    </location>
</feature>
<protein>
    <recommendedName>
        <fullName evidence="21">Presenilin</fullName>
        <ecNumber evidence="21">3.4.23.-</ecNumber>
    </recommendedName>
</protein>
<evidence type="ECO:0000256" key="18">
    <source>
        <dbReference type="ARBA" id="ARBA00023136"/>
    </source>
</evidence>
<evidence type="ECO:0000256" key="3">
    <source>
        <dbReference type="ARBA" id="ARBA00004489"/>
    </source>
</evidence>
<evidence type="ECO:0000256" key="4">
    <source>
        <dbReference type="ARBA" id="ARBA00004520"/>
    </source>
</evidence>
<dbReference type="GO" id="GO:0030424">
    <property type="term" value="C:axon"/>
    <property type="evidence" value="ECO:0007669"/>
    <property type="project" value="UniProtKB-SubCell"/>
</dbReference>
<dbReference type="GO" id="GO:0031901">
    <property type="term" value="C:early endosome membrane"/>
    <property type="evidence" value="ECO:0007669"/>
    <property type="project" value="UniProtKB-SubCell"/>
</dbReference>
<evidence type="ECO:0000256" key="11">
    <source>
        <dbReference type="ARBA" id="ARBA00022801"/>
    </source>
</evidence>
<dbReference type="Pfam" id="PF01080">
    <property type="entry name" value="Presenilin"/>
    <property type="match status" value="2"/>
</dbReference>
<comment type="domain">
    <text evidence="21">The PAL motif is required for normal active site conformation.</text>
</comment>
<evidence type="ECO:0000256" key="9">
    <source>
        <dbReference type="ARBA" id="ARBA00022692"/>
    </source>
</evidence>
<keyword evidence="7" id="KW-0597">Phosphoprotein</keyword>
<evidence type="ECO:0000256" key="1">
    <source>
        <dbReference type="ARBA" id="ARBA00004236"/>
    </source>
</evidence>
<dbReference type="GO" id="GO:0016485">
    <property type="term" value="P:protein processing"/>
    <property type="evidence" value="ECO:0007669"/>
    <property type="project" value="InterPro"/>
</dbReference>
<evidence type="ECO:0000313" key="23">
    <source>
        <dbReference type="EMBL" id="KAJ8793842.1"/>
    </source>
</evidence>
<organism evidence="23 24">
    <name type="scientific">Eschrichtius robustus</name>
    <name type="common">California gray whale</name>
    <name type="synonym">Eschrichtius gibbosus</name>
    <dbReference type="NCBI Taxonomy" id="9764"/>
    <lineage>
        <taxon>Eukaryota</taxon>
        <taxon>Metazoa</taxon>
        <taxon>Chordata</taxon>
        <taxon>Craniata</taxon>
        <taxon>Vertebrata</taxon>
        <taxon>Euteleostomi</taxon>
        <taxon>Mammalia</taxon>
        <taxon>Eutheria</taxon>
        <taxon>Laurasiatheria</taxon>
        <taxon>Artiodactyla</taxon>
        <taxon>Whippomorpha</taxon>
        <taxon>Cetacea</taxon>
        <taxon>Mysticeti</taxon>
        <taxon>Eschrichtiidae</taxon>
        <taxon>Eschrichtius</taxon>
    </lineage>
</organism>
<evidence type="ECO:0000256" key="7">
    <source>
        <dbReference type="ARBA" id="ARBA00022553"/>
    </source>
</evidence>
<dbReference type="InterPro" id="IPR002031">
    <property type="entry name" value="Pept_A22A_PS1"/>
</dbReference>
<dbReference type="GO" id="GO:0000139">
    <property type="term" value="C:Golgi membrane"/>
    <property type="evidence" value="ECO:0007669"/>
    <property type="project" value="UniProtKB-SubCell"/>
</dbReference>
<feature type="region of interest" description="Disordered" evidence="22">
    <location>
        <begin position="190"/>
        <end position="240"/>
    </location>
</feature>
<feature type="region of interest" description="Disordered" evidence="22">
    <location>
        <begin position="458"/>
        <end position="489"/>
    </location>
</feature>
<evidence type="ECO:0000313" key="24">
    <source>
        <dbReference type="Proteomes" id="UP001159641"/>
    </source>
</evidence>
<keyword evidence="19" id="KW-0966">Cell projection</keyword>
<keyword evidence="8 21" id="KW-0645">Protease</keyword>
<evidence type="ECO:0000256" key="16">
    <source>
        <dbReference type="ARBA" id="ARBA00023018"/>
    </source>
</evidence>
<dbReference type="Gene3D" id="1.10.472.100">
    <property type="entry name" value="Presenilin"/>
    <property type="match status" value="1"/>
</dbReference>
<accession>A0AB34HQL7</accession>
<keyword evidence="9 21" id="KW-0812">Transmembrane</keyword>
<evidence type="ECO:0000256" key="12">
    <source>
        <dbReference type="ARBA" id="ARBA00022824"/>
    </source>
</evidence>
<evidence type="ECO:0000256" key="20">
    <source>
        <dbReference type="ARBA" id="ARBA00034103"/>
    </source>
</evidence>
<keyword evidence="16" id="KW-0770">Synapse</keyword>
<keyword evidence="17 21" id="KW-0333">Golgi apparatus</keyword>
<comment type="function">
    <text evidence="21">Probable subunit of the gamma-secretase complex, an endoprotease complex that catalyzes the intramembrane cleavage of integral membrane proteins such as Notch receptors.</text>
</comment>
<feature type="transmembrane region" description="Helical" evidence="21">
    <location>
        <begin position="304"/>
        <end position="327"/>
    </location>
</feature>
<keyword evidence="15 21" id="KW-1133">Transmembrane helix</keyword>
<dbReference type="GO" id="GO:0006915">
    <property type="term" value="P:apoptotic process"/>
    <property type="evidence" value="ECO:0007669"/>
    <property type="project" value="UniProtKB-KW"/>
</dbReference>
<evidence type="ECO:0000256" key="5">
    <source>
        <dbReference type="ARBA" id="ARBA00008604"/>
    </source>
</evidence>
<dbReference type="EMBL" id="JAIQCJ010000943">
    <property type="protein sequence ID" value="KAJ8793842.1"/>
    <property type="molecule type" value="Genomic_DNA"/>
</dbReference>
<feature type="transmembrane region" description="Helical" evidence="21">
    <location>
        <begin position="587"/>
        <end position="606"/>
    </location>
</feature>
<feature type="region of interest" description="Disordered" evidence="22">
    <location>
        <begin position="1"/>
        <end position="66"/>
    </location>
</feature>
<dbReference type="PANTHER" id="PTHR10202:SF18">
    <property type="entry name" value="PRESENILIN-1"/>
    <property type="match status" value="1"/>
</dbReference>
<keyword evidence="18 21" id="KW-0472">Membrane</keyword>
<keyword evidence="11 21" id="KW-0378">Hydrolase</keyword>
<feature type="compositionally biased region" description="Basic and acidic residues" evidence="22">
    <location>
        <begin position="199"/>
        <end position="209"/>
    </location>
</feature>
<comment type="similarity">
    <text evidence="5 21">Belongs to the peptidase A22A family.</text>
</comment>
<keyword evidence="24" id="KW-1185">Reference proteome</keyword>
<dbReference type="InterPro" id="IPR006639">
    <property type="entry name" value="Preselin/SPP"/>
</dbReference>
<dbReference type="GO" id="GO:0006509">
    <property type="term" value="P:membrane protein ectodomain proteolysis"/>
    <property type="evidence" value="ECO:0007669"/>
    <property type="project" value="TreeGrafter"/>
</dbReference>
<comment type="subcellular location">
    <subcellularLocation>
        <location evidence="1">Cell membrane</location>
    </subcellularLocation>
    <subcellularLocation>
        <location evidence="3">Cell projection</location>
        <location evidence="3">Axon</location>
    </subcellularLocation>
    <subcellularLocation>
        <location evidence="2">Cytoplasmic granule</location>
    </subcellularLocation>
    <subcellularLocation>
        <location evidence="4">Early endosome membrane</location>
        <topology evidence="4">Multi-pass membrane protein</topology>
    </subcellularLocation>
    <subcellularLocation>
        <location evidence="21">Endoplasmic reticulum membrane</location>
        <topology evidence="21">Multi-pass membrane protein</topology>
    </subcellularLocation>
    <subcellularLocation>
        <location evidence="21">Golgi apparatus membrane</location>
        <topology evidence="21">Multi-pass membrane protein</topology>
    </subcellularLocation>
    <subcellularLocation>
        <location evidence="20">Synapse</location>
    </subcellularLocation>
</comment>
<proteinExistence type="inferred from homology"/>
<feature type="transmembrane region" description="Helical" evidence="21">
    <location>
        <begin position="561"/>
        <end position="581"/>
    </location>
</feature>
<keyword evidence="13" id="KW-0130">Cell adhesion</keyword>
<evidence type="ECO:0000256" key="14">
    <source>
        <dbReference type="ARBA" id="ARBA00022976"/>
    </source>
</evidence>
<dbReference type="GO" id="GO:0070765">
    <property type="term" value="C:gamma-secretase complex"/>
    <property type="evidence" value="ECO:0007669"/>
    <property type="project" value="TreeGrafter"/>
</dbReference>
<keyword evidence="6" id="KW-1003">Cell membrane</keyword>
<evidence type="ECO:0000256" key="22">
    <source>
        <dbReference type="SAM" id="MobiDB-lite"/>
    </source>
</evidence>
<dbReference type="PRINTS" id="PR01072">
    <property type="entry name" value="PRESENILIN"/>
</dbReference>
<dbReference type="SMART" id="SM00730">
    <property type="entry name" value="PSN"/>
    <property type="match status" value="1"/>
</dbReference>
<comment type="caution">
    <text evidence="23">The sequence shown here is derived from an EMBL/GenBank/DDBJ whole genome shotgun (WGS) entry which is preliminary data.</text>
</comment>
<dbReference type="AlphaFoldDB" id="A0AB34HQL7"/>
<keyword evidence="14 21" id="KW-0914">Notch signaling pathway</keyword>
<dbReference type="InterPro" id="IPR042524">
    <property type="entry name" value="Presenilin_C"/>
</dbReference>